<dbReference type="PIRSF" id="PIRSF018266">
    <property type="entry name" value="FecR"/>
    <property type="match status" value="1"/>
</dbReference>
<evidence type="ECO:0000313" key="4">
    <source>
        <dbReference type="EMBL" id="MBC8755374.1"/>
    </source>
</evidence>
<accession>A0ABR7QAN5</accession>
<dbReference type="Pfam" id="PF04773">
    <property type="entry name" value="FecR"/>
    <property type="match status" value="1"/>
</dbReference>
<evidence type="ECO:0000259" key="3">
    <source>
        <dbReference type="Pfam" id="PF16344"/>
    </source>
</evidence>
<dbReference type="PANTHER" id="PTHR30273:SF2">
    <property type="entry name" value="PROTEIN FECR"/>
    <property type="match status" value="1"/>
</dbReference>
<keyword evidence="1" id="KW-0472">Membrane</keyword>
<evidence type="ECO:0000313" key="5">
    <source>
        <dbReference type="Proteomes" id="UP000619238"/>
    </source>
</evidence>
<evidence type="ECO:0000259" key="2">
    <source>
        <dbReference type="Pfam" id="PF04773"/>
    </source>
</evidence>
<dbReference type="InterPro" id="IPR012373">
    <property type="entry name" value="Ferrdict_sens_TM"/>
</dbReference>
<dbReference type="RefSeq" id="WP_187562419.1">
    <property type="nucleotide sequence ID" value="NZ_JACGWS010000006.1"/>
</dbReference>
<dbReference type="Pfam" id="PF16344">
    <property type="entry name" value="FecR_C"/>
    <property type="match status" value="1"/>
</dbReference>
<dbReference type="EMBL" id="JACGWS010000006">
    <property type="protein sequence ID" value="MBC8755374.1"/>
    <property type="molecule type" value="Genomic_DNA"/>
</dbReference>
<proteinExistence type="predicted"/>
<dbReference type="InterPro" id="IPR006860">
    <property type="entry name" value="FecR"/>
</dbReference>
<dbReference type="PANTHER" id="PTHR30273">
    <property type="entry name" value="PERIPLASMIC SIGNAL SENSOR AND SIGMA FACTOR ACTIVATOR FECR-RELATED"/>
    <property type="match status" value="1"/>
</dbReference>
<keyword evidence="5" id="KW-1185">Reference proteome</keyword>
<dbReference type="Gene3D" id="2.60.120.1440">
    <property type="match status" value="1"/>
</dbReference>
<dbReference type="InterPro" id="IPR032508">
    <property type="entry name" value="FecR_C"/>
</dbReference>
<feature type="domain" description="FecR protein" evidence="2">
    <location>
        <begin position="102"/>
        <end position="193"/>
    </location>
</feature>
<reference evidence="4 5" key="1">
    <citation type="submission" date="2020-07" db="EMBL/GenBank/DDBJ databases">
        <title>Description of Kordia aestuariivivens sp. nov., isolated from a tidal flat.</title>
        <authorList>
            <person name="Park S."/>
            <person name="Yoon J.-H."/>
        </authorList>
    </citation>
    <scope>NUCLEOTIDE SEQUENCE [LARGE SCALE GENOMIC DNA]</scope>
    <source>
        <strain evidence="4 5">YSTF-M3</strain>
    </source>
</reference>
<keyword evidence="1" id="KW-1133">Transmembrane helix</keyword>
<evidence type="ECO:0000256" key="1">
    <source>
        <dbReference type="SAM" id="Phobius"/>
    </source>
</evidence>
<dbReference type="Gene3D" id="3.55.50.30">
    <property type="match status" value="1"/>
</dbReference>
<feature type="domain" description="Protein FecR C-terminal" evidence="3">
    <location>
        <begin position="235"/>
        <end position="299"/>
    </location>
</feature>
<comment type="caution">
    <text evidence="4">The sequence shown here is derived from an EMBL/GenBank/DDBJ whole genome shotgun (WGS) entry which is preliminary data.</text>
</comment>
<gene>
    <name evidence="4" type="ORF">H2O64_11855</name>
</gene>
<dbReference type="Proteomes" id="UP000619238">
    <property type="component" value="Unassembled WGS sequence"/>
</dbReference>
<name>A0ABR7QAN5_9FLAO</name>
<sequence length="305" mass="34675">MMEEKYDDTFLARWLADDLNAEEKMRFENSAEYQDYLQIIESADQLEAPSFDKQVMLKSIQEKQQTTASKTRKLNTSWMYAAAAVVLLFVGLSYVYLNSGETFETGYGNQLTVTLPDGSEAILNSKSSLTFNEKSWDDDRTVALDGEAYFKVKKGEKFTVTTSSGTIEVLGTQFNVLTDTDMLEVKCHEGKVKVSSKTQKTAILTQGNAFSFIEGKTASWNFDIHNSTWREGESNFREMPLKHVITALQDQYEVQFIIEDIDTAERFTGSFSHTNLKLALRTVFVPMEISYTFKDKKTVILKKAK</sequence>
<organism evidence="4 5">
    <name type="scientific">Kordia aestuariivivens</name>
    <dbReference type="NCBI Taxonomy" id="2759037"/>
    <lineage>
        <taxon>Bacteria</taxon>
        <taxon>Pseudomonadati</taxon>
        <taxon>Bacteroidota</taxon>
        <taxon>Flavobacteriia</taxon>
        <taxon>Flavobacteriales</taxon>
        <taxon>Flavobacteriaceae</taxon>
        <taxon>Kordia</taxon>
    </lineage>
</organism>
<protein>
    <submittedName>
        <fullName evidence="4">FecR domain-containing protein</fullName>
    </submittedName>
</protein>
<feature type="transmembrane region" description="Helical" evidence="1">
    <location>
        <begin position="78"/>
        <end position="97"/>
    </location>
</feature>
<keyword evidence="1" id="KW-0812">Transmembrane</keyword>